<evidence type="ECO:0000313" key="1">
    <source>
        <dbReference type="EMBL" id="OAB26423.1"/>
    </source>
</evidence>
<name>A0A167VHQ3_9FLAO</name>
<dbReference type="EMBL" id="LVJE01000029">
    <property type="protein sequence ID" value="OAB26423.1"/>
    <property type="molecule type" value="Genomic_DNA"/>
</dbReference>
<evidence type="ECO:0000313" key="2">
    <source>
        <dbReference type="Proteomes" id="UP000077164"/>
    </source>
</evidence>
<sequence length="78" mass="9359">MNLAIIYYLWDKCKTIRSQYKKIIQFHLLFKMLLKSNKEDLSKILIIYFKKVFADMDSKCIFAHAMTETKVTKLYKGD</sequence>
<dbReference type="AlphaFoldDB" id="A0A167VHQ3"/>
<keyword evidence="2" id="KW-1185">Reference proteome</keyword>
<organism evidence="1 2">
    <name type="scientific">Flavobacterium fryxellicola</name>
    <dbReference type="NCBI Taxonomy" id="249352"/>
    <lineage>
        <taxon>Bacteria</taxon>
        <taxon>Pseudomonadati</taxon>
        <taxon>Bacteroidota</taxon>
        <taxon>Flavobacteriia</taxon>
        <taxon>Flavobacteriales</taxon>
        <taxon>Flavobacteriaceae</taxon>
        <taxon>Flavobacterium</taxon>
    </lineage>
</organism>
<protein>
    <submittedName>
        <fullName evidence="1">Uncharacterized protein</fullName>
    </submittedName>
</protein>
<proteinExistence type="predicted"/>
<gene>
    <name evidence="1" type="ORF">FBFR_12965</name>
</gene>
<dbReference type="Proteomes" id="UP000077164">
    <property type="component" value="Unassembled WGS sequence"/>
</dbReference>
<comment type="caution">
    <text evidence="1">The sequence shown here is derived from an EMBL/GenBank/DDBJ whole genome shotgun (WGS) entry which is preliminary data.</text>
</comment>
<reference evidence="1 2" key="1">
    <citation type="submission" date="2016-03" db="EMBL/GenBank/DDBJ databases">
        <title>Draft genome sequence of Flavobacterium fryxellicola DSM 16209.</title>
        <authorList>
            <person name="Shin S.-K."/>
            <person name="Yi H."/>
        </authorList>
    </citation>
    <scope>NUCLEOTIDE SEQUENCE [LARGE SCALE GENOMIC DNA]</scope>
    <source>
        <strain evidence="1 2">DSM 16209</strain>
    </source>
</reference>
<accession>A0A167VHQ3</accession>